<evidence type="ECO:0000313" key="1">
    <source>
        <dbReference type="EMBL" id="KKK53766.1"/>
    </source>
</evidence>
<reference evidence="1" key="1">
    <citation type="journal article" date="2015" name="Nature">
        <title>Complex archaea that bridge the gap between prokaryotes and eukaryotes.</title>
        <authorList>
            <person name="Spang A."/>
            <person name="Saw J.H."/>
            <person name="Jorgensen S.L."/>
            <person name="Zaremba-Niedzwiedzka K."/>
            <person name="Martijn J."/>
            <person name="Lind A.E."/>
            <person name="van Eijk R."/>
            <person name="Schleper C."/>
            <person name="Guy L."/>
            <person name="Ettema T.J."/>
        </authorList>
    </citation>
    <scope>NUCLEOTIDE SEQUENCE</scope>
</reference>
<sequence>LAEGQDAKALAIYEEMFAATNPSAIRAAAAKGAIISSGKDAYKYVERAVSDQDSLVRIAAIVTGAELEYPRVTTILAELFESANDETKVQVITALAWSKDKRVLGIATEALKSENKNVKSAALDVLAVLGDKGSVNTLAAEAARSKGKVRDTARQSLYSLRGDDIDVEILRLIAEAGPDVSVELIKAVAQRGMSGKEVNAVLVKGAREGQSSVKKESYRALKAVGSFNTLPALVQLLVDAESGSERTEAEKAVIAVASRAANKNQQIMPLIMVFQLTSEKNAKISLIRVLGEIGNDGGLGLIRRSLDNKDSDVQAAVIRALSDWPKPDALGDLVKIAETSDNKVHRV</sequence>
<feature type="non-terminal residue" evidence="1">
    <location>
        <position position="347"/>
    </location>
</feature>
<feature type="non-terminal residue" evidence="1">
    <location>
        <position position="1"/>
    </location>
</feature>
<proteinExistence type="predicted"/>
<organism evidence="1">
    <name type="scientific">marine sediment metagenome</name>
    <dbReference type="NCBI Taxonomy" id="412755"/>
    <lineage>
        <taxon>unclassified sequences</taxon>
        <taxon>metagenomes</taxon>
        <taxon>ecological metagenomes</taxon>
    </lineage>
</organism>
<dbReference type="InterPro" id="IPR016024">
    <property type="entry name" value="ARM-type_fold"/>
</dbReference>
<dbReference type="InterPro" id="IPR011989">
    <property type="entry name" value="ARM-like"/>
</dbReference>
<evidence type="ECO:0008006" key="2">
    <source>
        <dbReference type="Google" id="ProtNLM"/>
    </source>
</evidence>
<accession>A0A0F8Z0R1</accession>
<name>A0A0F8Z0R1_9ZZZZ</name>
<dbReference type="AlphaFoldDB" id="A0A0F8Z0R1"/>
<protein>
    <recommendedName>
        <fullName evidence="2">Clathrin/coatomer adaptor adaptin-like N-terminal domain-containing protein</fullName>
    </recommendedName>
</protein>
<dbReference type="Gene3D" id="1.25.10.10">
    <property type="entry name" value="Leucine-rich Repeat Variant"/>
    <property type="match status" value="2"/>
</dbReference>
<dbReference type="EMBL" id="LAZR01066340">
    <property type="protein sequence ID" value="KKK53766.1"/>
    <property type="molecule type" value="Genomic_DNA"/>
</dbReference>
<dbReference type="SUPFAM" id="SSF48371">
    <property type="entry name" value="ARM repeat"/>
    <property type="match status" value="1"/>
</dbReference>
<comment type="caution">
    <text evidence="1">The sequence shown here is derived from an EMBL/GenBank/DDBJ whole genome shotgun (WGS) entry which is preliminary data.</text>
</comment>
<gene>
    <name evidence="1" type="ORF">LCGC14_3091480</name>
</gene>
<dbReference type="Pfam" id="PF13646">
    <property type="entry name" value="HEAT_2"/>
    <property type="match status" value="2"/>
</dbReference>